<evidence type="ECO:0000313" key="1">
    <source>
        <dbReference type="EMBL" id="VVE87301.1"/>
    </source>
</evidence>
<sequence>MEYSGSSLIERAVLPEDSADVLRGLAQPEDVTVICAAFRSGYPNALGAVLTRTLRREWHEQAEHECLRIAEAAVTPDFSVSDITALDLKRAAVIRDMGVKA</sequence>
<dbReference type="Proteomes" id="UP000382040">
    <property type="component" value="Unassembled WGS sequence"/>
</dbReference>
<name>A0A5E5BM06_9BURK</name>
<organism evidence="1 2">
    <name type="scientific">Pandoraea bronchicola</name>
    <dbReference type="NCBI Taxonomy" id="2508287"/>
    <lineage>
        <taxon>Bacteria</taxon>
        <taxon>Pseudomonadati</taxon>
        <taxon>Pseudomonadota</taxon>
        <taxon>Betaproteobacteria</taxon>
        <taxon>Burkholderiales</taxon>
        <taxon>Burkholderiaceae</taxon>
        <taxon>Pandoraea</taxon>
    </lineage>
</organism>
<evidence type="ECO:0000313" key="2">
    <source>
        <dbReference type="Proteomes" id="UP000382040"/>
    </source>
</evidence>
<protein>
    <submittedName>
        <fullName evidence="1">Uncharacterized protein</fullName>
    </submittedName>
</protein>
<dbReference type="OrthoDB" id="9961501at2"/>
<keyword evidence="2" id="KW-1185">Reference proteome</keyword>
<dbReference type="RefSeq" id="WP_150558650.1">
    <property type="nucleotide sequence ID" value="NZ_CABPST010000002.1"/>
</dbReference>
<proteinExistence type="predicted"/>
<reference evidence="1 2" key="1">
    <citation type="submission" date="2019-08" db="EMBL/GenBank/DDBJ databases">
        <authorList>
            <person name="Peeters C."/>
        </authorList>
    </citation>
    <scope>NUCLEOTIDE SEQUENCE [LARGE SCALE GENOMIC DNA]</scope>
    <source>
        <strain evidence="1 2">LMG 20603</strain>
    </source>
</reference>
<dbReference type="AlphaFoldDB" id="A0A5E5BM06"/>
<accession>A0A5E5BM06</accession>
<gene>
    <name evidence="1" type="ORF">PBR20603_01230</name>
</gene>
<dbReference type="EMBL" id="CABPST010000002">
    <property type="protein sequence ID" value="VVE87301.1"/>
    <property type="molecule type" value="Genomic_DNA"/>
</dbReference>